<protein>
    <submittedName>
        <fullName evidence="1">Uncharacterized protein</fullName>
    </submittedName>
</protein>
<reference evidence="1 2" key="1">
    <citation type="submission" date="2020-08" db="EMBL/GenBank/DDBJ databases">
        <title>Sequencing the genomes of 1000 actinobacteria strains.</title>
        <authorList>
            <person name="Klenk H.-P."/>
        </authorList>
    </citation>
    <scope>NUCLEOTIDE SEQUENCE [LARGE SCALE GENOMIC DNA]</scope>
    <source>
        <strain evidence="1 2">DSM 105498</strain>
    </source>
</reference>
<organism evidence="1 2">
    <name type="scientific">Nocardioides soli</name>
    <dbReference type="NCBI Taxonomy" id="1036020"/>
    <lineage>
        <taxon>Bacteria</taxon>
        <taxon>Bacillati</taxon>
        <taxon>Actinomycetota</taxon>
        <taxon>Actinomycetes</taxon>
        <taxon>Propionibacteriales</taxon>
        <taxon>Nocardioidaceae</taxon>
        <taxon>Nocardioides</taxon>
    </lineage>
</organism>
<keyword evidence="2" id="KW-1185">Reference proteome</keyword>
<gene>
    <name evidence="1" type="ORF">FHU40_004805</name>
</gene>
<evidence type="ECO:0000313" key="1">
    <source>
        <dbReference type="EMBL" id="MBB3044952.1"/>
    </source>
</evidence>
<comment type="caution">
    <text evidence="1">The sequence shown here is derived from an EMBL/GenBank/DDBJ whole genome shotgun (WGS) entry which is preliminary data.</text>
</comment>
<dbReference type="Proteomes" id="UP000589626">
    <property type="component" value="Unassembled WGS sequence"/>
</dbReference>
<proteinExistence type="predicted"/>
<sequence length="43" mass="4474">MGADVETEGYTVTGAGAPTEVGADLGAVVVGRDRVERVVRRTR</sequence>
<dbReference type="RefSeq" id="WP_281374841.1">
    <property type="nucleotide sequence ID" value="NZ_JACHWR010000004.1"/>
</dbReference>
<dbReference type="AlphaFoldDB" id="A0A7W4W127"/>
<evidence type="ECO:0000313" key="2">
    <source>
        <dbReference type="Proteomes" id="UP000589626"/>
    </source>
</evidence>
<dbReference type="EMBL" id="JACHWR010000004">
    <property type="protein sequence ID" value="MBB3044952.1"/>
    <property type="molecule type" value="Genomic_DNA"/>
</dbReference>
<accession>A0A7W4W127</accession>
<name>A0A7W4W127_9ACTN</name>